<evidence type="ECO:0000256" key="16">
    <source>
        <dbReference type="ARBA" id="ARBA00037917"/>
    </source>
</evidence>
<protein>
    <submittedName>
        <fullName evidence="24">Thiamine-phosphate diphosphorylase, Hydroxymethylpyrimidine kinase</fullName>
    </submittedName>
</protein>
<dbReference type="OMA" id="GHIFPTN"/>
<dbReference type="UniPathway" id="UPA00060">
    <property type="reaction ID" value="UER00141"/>
</dbReference>
<dbReference type="GO" id="GO:0009228">
    <property type="term" value="P:thiamine biosynthetic process"/>
    <property type="evidence" value="ECO:0000318"/>
    <property type="project" value="GO_Central"/>
</dbReference>
<name>A0A0K9NJZ0_ZOSMR</name>
<dbReference type="FunFam" id="3.20.20.70:FF:000104">
    <property type="entry name" value="Thiamine biosynthetic bifunctional enzyme"/>
    <property type="match status" value="1"/>
</dbReference>
<dbReference type="SUPFAM" id="SSF53613">
    <property type="entry name" value="Ribokinase-like"/>
    <property type="match status" value="1"/>
</dbReference>
<comment type="catalytic activity">
    <reaction evidence="1">
        <text>4-amino-5-hydroxymethyl-2-methylpyrimidine + ATP = 4-amino-2-methyl-5-(phosphooxymethyl)pyrimidine + ADP + H(+)</text>
        <dbReference type="Rhea" id="RHEA:23096"/>
        <dbReference type="ChEBI" id="CHEBI:15378"/>
        <dbReference type="ChEBI" id="CHEBI:16892"/>
        <dbReference type="ChEBI" id="CHEBI:30616"/>
        <dbReference type="ChEBI" id="CHEBI:58354"/>
        <dbReference type="ChEBI" id="CHEBI:456216"/>
        <dbReference type="EC" id="2.7.1.49"/>
    </reaction>
</comment>
<dbReference type="EMBL" id="LFYR01002109">
    <property type="protein sequence ID" value="KMZ57079.1"/>
    <property type="molecule type" value="Genomic_DNA"/>
</dbReference>
<reference evidence="25" key="1">
    <citation type="journal article" date="2016" name="Nature">
        <title>The genome of the seagrass Zostera marina reveals angiosperm adaptation to the sea.</title>
        <authorList>
            <person name="Olsen J.L."/>
            <person name="Rouze P."/>
            <person name="Verhelst B."/>
            <person name="Lin Y.-C."/>
            <person name="Bayer T."/>
            <person name="Collen J."/>
            <person name="Dattolo E."/>
            <person name="De Paoli E."/>
            <person name="Dittami S."/>
            <person name="Maumus F."/>
            <person name="Michel G."/>
            <person name="Kersting A."/>
            <person name="Lauritano C."/>
            <person name="Lohaus R."/>
            <person name="Toepel M."/>
            <person name="Tonon T."/>
            <person name="Vanneste K."/>
            <person name="Amirebrahimi M."/>
            <person name="Brakel J."/>
            <person name="Bostroem C."/>
            <person name="Chovatia M."/>
            <person name="Grimwood J."/>
            <person name="Jenkins J.W."/>
            <person name="Jueterbock A."/>
            <person name="Mraz A."/>
            <person name="Stam W.T."/>
            <person name="Tice H."/>
            <person name="Bornberg-Bauer E."/>
            <person name="Green P.J."/>
            <person name="Pearson G.A."/>
            <person name="Procaccini G."/>
            <person name="Duarte C.M."/>
            <person name="Schmutz J."/>
            <person name="Reusch T.B.H."/>
            <person name="Van de Peer Y."/>
        </authorList>
    </citation>
    <scope>NUCLEOTIDE SEQUENCE [LARGE SCALE GENOMIC DNA]</scope>
    <source>
        <strain evidence="25">cv. Finnish</strain>
    </source>
</reference>
<evidence type="ECO:0000256" key="4">
    <source>
        <dbReference type="ARBA" id="ARBA00005165"/>
    </source>
</evidence>
<dbReference type="Proteomes" id="UP000036987">
    <property type="component" value="Unassembled WGS sequence"/>
</dbReference>
<comment type="caution">
    <text evidence="24">The sequence shown here is derived from an EMBL/GenBank/DDBJ whole genome shotgun (WGS) entry which is preliminary data.</text>
</comment>
<evidence type="ECO:0000256" key="19">
    <source>
        <dbReference type="ARBA" id="ARBA00047883"/>
    </source>
</evidence>
<evidence type="ECO:0000256" key="1">
    <source>
        <dbReference type="ARBA" id="ARBA00000151"/>
    </source>
</evidence>
<comment type="catalytic activity">
    <reaction evidence="17">
        <text>4-methyl-5-(2-phosphooxyethyl)-thiazole + 4-amino-2-methyl-5-(diphosphooxymethyl)pyrimidine + H(+) = thiamine phosphate + diphosphate</text>
        <dbReference type="Rhea" id="RHEA:22328"/>
        <dbReference type="ChEBI" id="CHEBI:15378"/>
        <dbReference type="ChEBI" id="CHEBI:33019"/>
        <dbReference type="ChEBI" id="CHEBI:37575"/>
        <dbReference type="ChEBI" id="CHEBI:57841"/>
        <dbReference type="ChEBI" id="CHEBI:58296"/>
        <dbReference type="EC" id="2.5.1.3"/>
    </reaction>
</comment>
<dbReference type="STRING" id="29655.A0A0K9NJZ0"/>
<keyword evidence="14" id="KW-0784">Thiamine biosynthesis</keyword>
<keyword evidence="7" id="KW-0808">Transferase</keyword>
<dbReference type="NCBIfam" id="TIGR00693">
    <property type="entry name" value="thiE"/>
    <property type="match status" value="1"/>
</dbReference>
<evidence type="ECO:0000256" key="10">
    <source>
        <dbReference type="ARBA" id="ARBA00022777"/>
    </source>
</evidence>
<gene>
    <name evidence="24" type="ORF">ZOSMA_89G00300</name>
</gene>
<evidence type="ECO:0000259" key="22">
    <source>
        <dbReference type="Pfam" id="PF02581"/>
    </source>
</evidence>
<comment type="function">
    <text evidence="20">Essential for thiamine biosynthesis. Bifunctional enzyme that catalyzes the phosphorylation of hydroxymethylpyrimidine phosphate (HMP-P) to HMP-PP and condenses 4-methyl-5-(beta-hydroxyethyl)thiazole monophosphate (THZ-P) and 2-methyl-4-amino-5-hydroxymethyl pyrimidine pyrophosphate (HMP-PP) to form thiamine monophosphate (TMP).</text>
</comment>
<evidence type="ECO:0000256" key="7">
    <source>
        <dbReference type="ARBA" id="ARBA00022679"/>
    </source>
</evidence>
<sequence>MADTIFQLRSLPFFSTHHHHYACRHSRSRIMASSSTSPSLKMTHDGCPKNKIPHVLSVAGSDSGAGAGIQADMKACGAAGVYCSTVLTAVTAQNTVGVQGVHLVPEEFVALQLISVLSDMNVDVVKTGILPSIGTIRVLCEKLKEFPVRALVVDPVMVSTSGDLLASPATMSTYLEELLPMTDIVTPNLKEASAMLGDVKELQTLDDMRSAAKAIHSMGSRYVLIKGGHLKDSADAVDLFFDGERFHELHGPYIDSQNTHGTGCTLASYIAAELAKGCSMLQAVQEAKNFIGKVIVHSKYMVIGSGQQGPLDHLFHLKNHSSGMIKKRFNSDNLLLYAVTDSVMNKKWGRSIVDAVKSAIEGGATIIQLREKEAETRYFLEMAIACMEICRSRDIMLLINDRIDIALACDAHGVHIGQFDMPVMKVRNLLGPSKVIGVSCKTPEQAHQAWMDGADYIGCGGVFSTTTKENNRTIGLEGLKTVCSTSKLPVVAIGGINGSNARSVMEINDPNLKGVAVVSALFDRESILEETHHLKSLLLHS</sequence>
<evidence type="ECO:0000313" key="25">
    <source>
        <dbReference type="Proteomes" id="UP000036987"/>
    </source>
</evidence>
<keyword evidence="15" id="KW-0511">Multifunctional enzyme</keyword>
<evidence type="ECO:0000256" key="2">
    <source>
        <dbReference type="ARBA" id="ARBA00001946"/>
    </source>
</evidence>
<keyword evidence="6" id="KW-0934">Plastid</keyword>
<dbReference type="Gene3D" id="3.40.1190.20">
    <property type="match status" value="1"/>
</dbReference>
<comment type="subcellular location">
    <subcellularLocation>
        <location evidence="3">Plastid</location>
        <location evidence="3">Chloroplast</location>
    </subcellularLocation>
</comment>
<keyword evidence="25" id="KW-1185">Reference proteome</keyword>
<evidence type="ECO:0000256" key="8">
    <source>
        <dbReference type="ARBA" id="ARBA00022723"/>
    </source>
</evidence>
<evidence type="ECO:0000256" key="3">
    <source>
        <dbReference type="ARBA" id="ARBA00004229"/>
    </source>
</evidence>
<keyword evidence="8" id="KW-0479">Metal-binding</keyword>
<dbReference type="Pfam" id="PF08543">
    <property type="entry name" value="Phos_pyr_kin"/>
    <property type="match status" value="1"/>
</dbReference>
<dbReference type="SUPFAM" id="SSF51391">
    <property type="entry name" value="Thiamin phosphate synthase"/>
    <property type="match status" value="1"/>
</dbReference>
<dbReference type="GO" id="GO:0009229">
    <property type="term" value="P:thiamine diphosphate biosynthetic process"/>
    <property type="evidence" value="ECO:0007669"/>
    <property type="project" value="UniProtKB-UniPathway"/>
</dbReference>
<dbReference type="CDD" id="cd01169">
    <property type="entry name" value="HMPP_kinase"/>
    <property type="match status" value="1"/>
</dbReference>
<evidence type="ECO:0000256" key="17">
    <source>
        <dbReference type="ARBA" id="ARBA00047334"/>
    </source>
</evidence>
<dbReference type="OrthoDB" id="10028886at2759"/>
<evidence type="ECO:0000256" key="21">
    <source>
        <dbReference type="ARBA" id="ARBA00061123"/>
    </source>
</evidence>
<evidence type="ECO:0000259" key="23">
    <source>
        <dbReference type="Pfam" id="PF08543"/>
    </source>
</evidence>
<comment type="pathway">
    <text evidence="4">Cofactor biosynthesis; thiamine diphosphate biosynthesis; thiamine phosphate from 4-amino-2-methyl-5-diphosphomethylpyrimidine and 4-methyl-5-(2-phosphoethyl)-thiazole: step 1/1.</text>
</comment>
<dbReference type="PANTHER" id="PTHR20858:SF17">
    <property type="entry name" value="HYDROXYMETHYLPYRIMIDINE_PHOSPHOMETHYLPYRIMIDINE KINASE THI20-RELATED"/>
    <property type="match status" value="1"/>
</dbReference>
<dbReference type="InterPro" id="IPR004399">
    <property type="entry name" value="HMP/HMP-P_kinase_dom"/>
</dbReference>
<dbReference type="HAMAP" id="MF_00097">
    <property type="entry name" value="TMP_synthase"/>
    <property type="match status" value="1"/>
</dbReference>
<evidence type="ECO:0000256" key="6">
    <source>
        <dbReference type="ARBA" id="ARBA00022640"/>
    </source>
</evidence>
<comment type="catalytic activity">
    <reaction evidence="18">
        <text>2-(2-carboxy-4-methylthiazol-5-yl)ethyl phosphate + 4-amino-2-methyl-5-(diphosphooxymethyl)pyrimidine + 2 H(+) = thiamine phosphate + CO2 + diphosphate</text>
        <dbReference type="Rhea" id="RHEA:47848"/>
        <dbReference type="ChEBI" id="CHEBI:15378"/>
        <dbReference type="ChEBI" id="CHEBI:16526"/>
        <dbReference type="ChEBI" id="CHEBI:33019"/>
        <dbReference type="ChEBI" id="CHEBI:37575"/>
        <dbReference type="ChEBI" id="CHEBI:57841"/>
        <dbReference type="ChEBI" id="CHEBI:62890"/>
        <dbReference type="EC" id="2.5.1.3"/>
    </reaction>
</comment>
<evidence type="ECO:0000256" key="9">
    <source>
        <dbReference type="ARBA" id="ARBA00022741"/>
    </source>
</evidence>
<evidence type="ECO:0000256" key="20">
    <source>
        <dbReference type="ARBA" id="ARBA00054297"/>
    </source>
</evidence>
<keyword evidence="12" id="KW-0460">Magnesium</keyword>
<comment type="catalytic activity">
    <reaction evidence="19">
        <text>2-[(2R,5Z)-2-carboxy-4-methylthiazol-5(2H)-ylidene]ethyl phosphate + 4-amino-2-methyl-5-(diphosphooxymethyl)pyrimidine + 2 H(+) = thiamine phosphate + CO2 + diphosphate</text>
        <dbReference type="Rhea" id="RHEA:47844"/>
        <dbReference type="ChEBI" id="CHEBI:15378"/>
        <dbReference type="ChEBI" id="CHEBI:16526"/>
        <dbReference type="ChEBI" id="CHEBI:33019"/>
        <dbReference type="ChEBI" id="CHEBI:37575"/>
        <dbReference type="ChEBI" id="CHEBI:57841"/>
        <dbReference type="ChEBI" id="CHEBI:62899"/>
        <dbReference type="EC" id="2.5.1.3"/>
    </reaction>
</comment>
<feature type="domain" description="Pyridoxamine kinase/Phosphomethylpyrimidine kinase" evidence="23">
    <location>
        <begin position="62"/>
        <end position="299"/>
    </location>
</feature>
<dbReference type="InterPro" id="IPR034291">
    <property type="entry name" value="TMP_synthase"/>
</dbReference>
<dbReference type="GO" id="GO:0008902">
    <property type="term" value="F:hydroxymethylpyrimidine kinase activity"/>
    <property type="evidence" value="ECO:0000318"/>
    <property type="project" value="GO_Central"/>
</dbReference>
<dbReference type="GO" id="GO:0004789">
    <property type="term" value="F:thiamine-phosphate diphosphorylase activity"/>
    <property type="evidence" value="ECO:0007669"/>
    <property type="project" value="UniProtKB-EC"/>
</dbReference>
<dbReference type="InterPro" id="IPR013785">
    <property type="entry name" value="Aldolase_TIM"/>
</dbReference>
<dbReference type="InterPro" id="IPR036206">
    <property type="entry name" value="ThiamineP_synth_sf"/>
</dbReference>
<evidence type="ECO:0000256" key="11">
    <source>
        <dbReference type="ARBA" id="ARBA00022840"/>
    </source>
</evidence>
<dbReference type="CDD" id="cd00564">
    <property type="entry name" value="TMP_TenI"/>
    <property type="match status" value="1"/>
</dbReference>
<dbReference type="Gene3D" id="3.20.20.70">
    <property type="entry name" value="Aldolase class I"/>
    <property type="match status" value="1"/>
</dbReference>
<dbReference type="GO" id="GO:0046872">
    <property type="term" value="F:metal ion binding"/>
    <property type="evidence" value="ECO:0007669"/>
    <property type="project" value="UniProtKB-KW"/>
</dbReference>
<evidence type="ECO:0000256" key="14">
    <source>
        <dbReference type="ARBA" id="ARBA00022977"/>
    </source>
</evidence>
<dbReference type="InterPro" id="IPR013749">
    <property type="entry name" value="PM/HMP-P_kinase-1"/>
</dbReference>
<dbReference type="InterPro" id="IPR029056">
    <property type="entry name" value="Ribokinase-like"/>
</dbReference>
<dbReference type="NCBIfam" id="TIGR00097">
    <property type="entry name" value="HMP-P_kinase"/>
    <property type="match status" value="1"/>
</dbReference>
<keyword evidence="10 24" id="KW-0418">Kinase</keyword>
<dbReference type="GO" id="GO:0005524">
    <property type="term" value="F:ATP binding"/>
    <property type="evidence" value="ECO:0007669"/>
    <property type="project" value="UniProtKB-KW"/>
</dbReference>
<keyword evidence="11" id="KW-0067">ATP-binding</keyword>
<keyword evidence="5" id="KW-0150">Chloroplast</keyword>
<dbReference type="PANTHER" id="PTHR20858">
    <property type="entry name" value="PHOSPHOMETHYLPYRIMIDINE KINASE"/>
    <property type="match status" value="1"/>
</dbReference>
<evidence type="ECO:0000256" key="15">
    <source>
        <dbReference type="ARBA" id="ARBA00023268"/>
    </source>
</evidence>
<dbReference type="Pfam" id="PF02581">
    <property type="entry name" value="TMP-TENI"/>
    <property type="match status" value="1"/>
</dbReference>
<comment type="pathway">
    <text evidence="16">Cofactor biosynthesis; thiamine diphosphate biosynthesis; 4-amino-2-methyl-5-diphosphomethylpyrimidine from 5-amino-1-(5-phospho-D-ribosyl)imidazole: step 2/3.</text>
</comment>
<feature type="domain" description="Thiamine phosphate synthase/TenI" evidence="22">
    <location>
        <begin position="336"/>
        <end position="521"/>
    </location>
</feature>
<organism evidence="24 25">
    <name type="scientific">Zostera marina</name>
    <name type="common">Eelgrass</name>
    <dbReference type="NCBI Taxonomy" id="29655"/>
    <lineage>
        <taxon>Eukaryota</taxon>
        <taxon>Viridiplantae</taxon>
        <taxon>Streptophyta</taxon>
        <taxon>Embryophyta</taxon>
        <taxon>Tracheophyta</taxon>
        <taxon>Spermatophyta</taxon>
        <taxon>Magnoliopsida</taxon>
        <taxon>Liliopsida</taxon>
        <taxon>Zosteraceae</taxon>
        <taxon>Zostera</taxon>
    </lineage>
</organism>
<comment type="similarity">
    <text evidence="21">Belongs to the thiamine-phosphate synthase family.</text>
</comment>
<dbReference type="AlphaFoldDB" id="A0A0K9NJZ0"/>
<accession>A0A0K9NJZ0</accession>
<keyword evidence="13" id="KW-0809">Transit peptide</keyword>
<evidence type="ECO:0000256" key="18">
    <source>
        <dbReference type="ARBA" id="ARBA00047851"/>
    </source>
</evidence>
<evidence type="ECO:0000256" key="12">
    <source>
        <dbReference type="ARBA" id="ARBA00022842"/>
    </source>
</evidence>
<dbReference type="FunFam" id="3.40.1190.20:FF:000040">
    <property type="entry name" value="Thiamine biosynthetic bifunctional enzyme TH1, chloroplastic"/>
    <property type="match status" value="1"/>
</dbReference>
<evidence type="ECO:0000256" key="5">
    <source>
        <dbReference type="ARBA" id="ARBA00022528"/>
    </source>
</evidence>
<dbReference type="GO" id="GO:0008972">
    <property type="term" value="F:phosphomethylpyrimidine kinase activity"/>
    <property type="evidence" value="ECO:0000318"/>
    <property type="project" value="GO_Central"/>
</dbReference>
<proteinExistence type="inferred from homology"/>
<evidence type="ECO:0000313" key="24">
    <source>
        <dbReference type="EMBL" id="KMZ57079.1"/>
    </source>
</evidence>
<keyword evidence="9" id="KW-0547">Nucleotide-binding</keyword>
<dbReference type="InterPro" id="IPR022998">
    <property type="entry name" value="ThiamineP_synth_TenI"/>
</dbReference>
<comment type="cofactor">
    <cofactor evidence="2">
        <name>Mg(2+)</name>
        <dbReference type="ChEBI" id="CHEBI:18420"/>
    </cofactor>
</comment>
<dbReference type="GO" id="GO:0009507">
    <property type="term" value="C:chloroplast"/>
    <property type="evidence" value="ECO:0000318"/>
    <property type="project" value="GO_Central"/>
</dbReference>
<evidence type="ECO:0000256" key="13">
    <source>
        <dbReference type="ARBA" id="ARBA00022946"/>
    </source>
</evidence>